<dbReference type="PIRSF" id="PIRSF012702">
    <property type="entry name" value="UCP012702"/>
    <property type="match status" value="1"/>
</dbReference>
<feature type="domain" description="Microcystin LR degradation protein MlrC C-terminal" evidence="2">
    <location>
        <begin position="322"/>
        <end position="498"/>
    </location>
</feature>
<dbReference type="InterPro" id="IPR015995">
    <property type="entry name" value="MlrC_N"/>
</dbReference>
<organism evidence="4 5">
    <name type="scientific">Herbaspirillum lusitanum</name>
    <dbReference type="NCBI Taxonomy" id="213312"/>
    <lineage>
        <taxon>Bacteria</taxon>
        <taxon>Pseudomonadati</taxon>
        <taxon>Pseudomonadota</taxon>
        <taxon>Betaproteobacteria</taxon>
        <taxon>Burkholderiales</taxon>
        <taxon>Oxalobacteraceae</taxon>
        <taxon>Herbaspirillum</taxon>
    </lineage>
</organism>
<comment type="similarity">
    <text evidence="1">Belongs to the peptidase M81 family.</text>
</comment>
<keyword evidence="1" id="KW-0482">Metalloprotease</keyword>
<dbReference type="RefSeq" id="WP_408158499.1">
    <property type="nucleotide sequence ID" value="NZ_JAQQFM010000005.1"/>
</dbReference>
<sequence>MRIAIGGFQHETNTFSATPTTWQDFALADTWPALLQDEALLSEMTPNLPGAPRNIPIAGFIDAALRSRQNGPDQRSSPVLLPTVWCAAGPSGRVTRDAFERITGMLIDAIAAAQADAVYLDLHGAMAAEGFDDADGEILRRVRAVIGEETPLVASLDLHANVSPLMFDSADMLIAYCTYPHVDMAATGARAFDWLQQLPTGTARAAATHGAWRRVPYLIPMCWQCTDTAPAKDLYALQQRLESDGALSVSLAMGFPAADVEKCGPSVWAYADSQPAAELAAHALLEAFNAAEAAFSGEILNADAAVDRAIALVTSKGGPVVIADAQDNPGAGGSADTTALLKALVAGSARSAVLGLLVDPHAARRAHEAGEGSTLRLSLGGKSGIAGDTPFDAEFRVERLHAGEVVASGSVFSGYHLTLGPSACLAIGGVRVVVISKAVQLLDLALLRFIGIEPAEQAIIAVKSTVHFRADFAPLASEILICAAPGAFLLDPAALPWSKLPAEIRRRPAR</sequence>
<comment type="cofactor">
    <cofactor evidence="1">
        <name>Zn(2+)</name>
        <dbReference type="ChEBI" id="CHEBI:29105"/>
    </cofactor>
    <text evidence="1">Binds 1 zinc ion per subunit.</text>
</comment>
<dbReference type="EMBL" id="JAQQFM010000005">
    <property type="protein sequence ID" value="MFL9925324.1"/>
    <property type="molecule type" value="Genomic_DNA"/>
</dbReference>
<comment type="function">
    <text evidence="1">Involved in peptidolytic degradation of cyclic heptapeptide hepatotoxin microcystin (MC).</text>
</comment>
<keyword evidence="1" id="KW-0479">Metal-binding</keyword>
<keyword evidence="1" id="KW-0645">Protease</keyword>
<reference evidence="4 5" key="1">
    <citation type="journal article" date="2024" name="Chem. Sci.">
        <title>Discovery of megapolipeptins by genome mining of a Burkholderiales bacteria collection.</title>
        <authorList>
            <person name="Paulo B.S."/>
            <person name="Recchia M.J.J."/>
            <person name="Lee S."/>
            <person name="Fergusson C.H."/>
            <person name="Romanowski S.B."/>
            <person name="Hernandez A."/>
            <person name="Krull N."/>
            <person name="Liu D.Y."/>
            <person name="Cavanagh H."/>
            <person name="Bos A."/>
            <person name="Gray C.A."/>
            <person name="Murphy B.T."/>
            <person name="Linington R.G."/>
            <person name="Eustaquio A.S."/>
        </authorList>
    </citation>
    <scope>NUCLEOTIDE SEQUENCE [LARGE SCALE GENOMIC DNA]</scope>
    <source>
        <strain evidence="4 5">RL21-008-BIB-A</strain>
    </source>
</reference>
<dbReference type="Pfam" id="PF07364">
    <property type="entry name" value="DUF1485"/>
    <property type="match status" value="1"/>
</dbReference>
<keyword evidence="1" id="KW-0378">Hydrolase</keyword>
<proteinExistence type="inferred from homology"/>
<gene>
    <name evidence="4" type="ORF">PQR62_13690</name>
</gene>
<dbReference type="InterPro" id="IPR009197">
    <property type="entry name" value="MlrC"/>
</dbReference>
<accession>A0ABW9AAQ9</accession>
<evidence type="ECO:0000259" key="3">
    <source>
        <dbReference type="Pfam" id="PF07364"/>
    </source>
</evidence>
<dbReference type="InterPro" id="IPR010799">
    <property type="entry name" value="MlrC_C"/>
</dbReference>
<dbReference type="Pfam" id="PF07171">
    <property type="entry name" value="MlrC_C"/>
    <property type="match status" value="1"/>
</dbReference>
<comment type="caution">
    <text evidence="4">The sequence shown here is derived from an EMBL/GenBank/DDBJ whole genome shotgun (WGS) entry which is preliminary data.</text>
</comment>
<name>A0ABW9AAQ9_9BURK</name>
<feature type="domain" description="Microcystin LR degradation protein MlrC N-terminal" evidence="3">
    <location>
        <begin position="2"/>
        <end position="310"/>
    </location>
</feature>
<evidence type="ECO:0000313" key="5">
    <source>
        <dbReference type="Proteomes" id="UP001629246"/>
    </source>
</evidence>
<evidence type="ECO:0000259" key="2">
    <source>
        <dbReference type="Pfam" id="PF07171"/>
    </source>
</evidence>
<protein>
    <recommendedName>
        <fullName evidence="1">Microcystinase C</fullName>
        <shortName evidence="1">MlrC</shortName>
    </recommendedName>
</protein>
<evidence type="ECO:0000313" key="4">
    <source>
        <dbReference type="EMBL" id="MFL9925324.1"/>
    </source>
</evidence>
<dbReference type="Proteomes" id="UP001629246">
    <property type="component" value="Unassembled WGS sequence"/>
</dbReference>
<keyword evidence="5" id="KW-1185">Reference proteome</keyword>
<evidence type="ECO:0000256" key="1">
    <source>
        <dbReference type="PIRNR" id="PIRNR012702"/>
    </source>
</evidence>